<accession>A0AAN1QMN3</accession>
<organism evidence="2 3">
    <name type="scientific">Synechococcus elongatus PCC 11801</name>
    <dbReference type="NCBI Taxonomy" id="2219813"/>
    <lineage>
        <taxon>Bacteria</taxon>
        <taxon>Bacillati</taxon>
        <taxon>Cyanobacteriota</taxon>
        <taxon>Cyanophyceae</taxon>
        <taxon>Synechococcales</taxon>
        <taxon>Synechococcaceae</taxon>
        <taxon>Synechococcus</taxon>
    </lineage>
</organism>
<feature type="domain" description="Nif11" evidence="1">
    <location>
        <begin position="1"/>
        <end position="48"/>
    </location>
</feature>
<evidence type="ECO:0000313" key="2">
    <source>
        <dbReference type="EMBL" id="AZB72197.1"/>
    </source>
</evidence>
<dbReference type="EMBL" id="CP030139">
    <property type="protein sequence ID" value="AZB72197.1"/>
    <property type="molecule type" value="Genomic_DNA"/>
</dbReference>
<name>A0AAN1QMN3_SYNEL</name>
<dbReference type="Proteomes" id="UP000267249">
    <property type="component" value="Chromosome"/>
</dbReference>
<reference evidence="2 3" key="1">
    <citation type="journal article" date="2018" name="Sci. Rep.">
        <title>Genome Features and Biochemical Characteristics of a Robust, Fast Growing and Naturally Transformable Cyanobacterium Synechococcus elongatus PCC 11801 Isolated from India.</title>
        <authorList>
            <person name="Jaiswal D."/>
            <person name="Sengupta A."/>
            <person name="Sohoni S."/>
            <person name="Sengupta S."/>
            <person name="Phadnavis A.G."/>
            <person name="Pakrasi H.B."/>
            <person name="Wangikar P.P."/>
        </authorList>
    </citation>
    <scope>NUCLEOTIDE SEQUENCE [LARGE SCALE GENOMIC DNA]</scope>
    <source>
        <strain evidence="2 3">PCC 11801</strain>
    </source>
</reference>
<protein>
    <submittedName>
        <fullName evidence="2">Nif11-like leader peptide family natural product</fullName>
    </submittedName>
</protein>
<evidence type="ECO:0000313" key="3">
    <source>
        <dbReference type="Proteomes" id="UP000267249"/>
    </source>
</evidence>
<evidence type="ECO:0000259" key="1">
    <source>
        <dbReference type="Pfam" id="PF07862"/>
    </source>
</evidence>
<proteinExistence type="predicted"/>
<dbReference type="RefSeq" id="WP_208676203.1">
    <property type="nucleotide sequence ID" value="NZ_CP030139.2"/>
</dbReference>
<sequence length="96" mass="11201">MSSDQVLRFLEDAAISKELRDKFSAVSDASEFLLVAQRSGYAFTSEEFIHTIAELSKDVPIRRQTGVWRWLRTIHNPMELERQRRSQSSTPTEDWL</sequence>
<dbReference type="AlphaFoldDB" id="A0AAN1QMN3"/>
<dbReference type="Pfam" id="PF07862">
    <property type="entry name" value="Nif11"/>
    <property type="match status" value="1"/>
</dbReference>
<dbReference type="InterPro" id="IPR012903">
    <property type="entry name" value="Nif11"/>
</dbReference>
<gene>
    <name evidence="2" type="ORF">DOP62_05175</name>
</gene>